<name>A0ABP7X984_9FLAO</name>
<organism evidence="1 2">
    <name type="scientific">Aquimarina addita</name>
    <dbReference type="NCBI Taxonomy" id="870485"/>
    <lineage>
        <taxon>Bacteria</taxon>
        <taxon>Pseudomonadati</taxon>
        <taxon>Bacteroidota</taxon>
        <taxon>Flavobacteriia</taxon>
        <taxon>Flavobacteriales</taxon>
        <taxon>Flavobacteriaceae</taxon>
        <taxon>Aquimarina</taxon>
    </lineage>
</organism>
<accession>A0ABP7X984</accession>
<protein>
    <recommendedName>
        <fullName evidence="3">Carboxypeptidase-like regulatory domain-containing protein</fullName>
    </recommendedName>
</protein>
<keyword evidence="2" id="KW-1185">Reference proteome</keyword>
<reference evidence="2" key="1">
    <citation type="journal article" date="2019" name="Int. J. Syst. Evol. Microbiol.">
        <title>The Global Catalogue of Microorganisms (GCM) 10K type strain sequencing project: providing services to taxonomists for standard genome sequencing and annotation.</title>
        <authorList>
            <consortium name="The Broad Institute Genomics Platform"/>
            <consortium name="The Broad Institute Genome Sequencing Center for Infectious Disease"/>
            <person name="Wu L."/>
            <person name="Ma J."/>
        </authorList>
    </citation>
    <scope>NUCLEOTIDE SEQUENCE [LARGE SCALE GENOMIC DNA]</scope>
    <source>
        <strain evidence="2">JCM 17106</strain>
    </source>
</reference>
<dbReference type="EMBL" id="BAABCW010000001">
    <property type="protein sequence ID" value="GAA4108104.1"/>
    <property type="molecule type" value="Genomic_DNA"/>
</dbReference>
<evidence type="ECO:0000313" key="1">
    <source>
        <dbReference type="EMBL" id="GAA4108104.1"/>
    </source>
</evidence>
<proteinExistence type="predicted"/>
<evidence type="ECO:0008006" key="3">
    <source>
        <dbReference type="Google" id="ProtNLM"/>
    </source>
</evidence>
<dbReference type="Pfam" id="PF13715">
    <property type="entry name" value="CarbopepD_reg_2"/>
    <property type="match status" value="1"/>
</dbReference>
<dbReference type="InterPro" id="IPR008969">
    <property type="entry name" value="CarboxyPept-like_regulatory"/>
</dbReference>
<evidence type="ECO:0000313" key="2">
    <source>
        <dbReference type="Proteomes" id="UP001500459"/>
    </source>
</evidence>
<gene>
    <name evidence="1" type="ORF">GCM10022393_03870</name>
</gene>
<dbReference type="SUPFAM" id="SSF49464">
    <property type="entry name" value="Carboxypeptidase regulatory domain-like"/>
    <property type="match status" value="1"/>
</dbReference>
<sequence>MIMRAKRTIYPIKYRSKKHMIFLISIIFFILSGNHIQAQNNKKEQTTLIEATVLDRDTKNPLPFTNVIIEGTSLGTISNEEGKFELTVSKNNLSGMILFSFVGYLDTRLPLKEFKNSEKIVYLKTASTPLDEVIVKAKNKYKELIDEAITLFPQNYAQEPVYLNSYYRELTKIDNTYTKFSDAACSIFYSPYNGSFDSLFSMKNYMQFNPLESSIKKVPFPEPQDFIASMQDQAKILAVRKSNNLQNYKIMEQSKTLEAIDTTDLKWLENNEIGGGPLRLTGADKVKRQADFLDPQRNSQYLYTLSGRSMYNNQPVYIISFAPKDSTYTKAIYQGKLTLD</sequence>
<comment type="caution">
    <text evidence="1">The sequence shown here is derived from an EMBL/GenBank/DDBJ whole genome shotgun (WGS) entry which is preliminary data.</text>
</comment>
<dbReference type="Proteomes" id="UP001500459">
    <property type="component" value="Unassembled WGS sequence"/>
</dbReference>